<dbReference type="EMBL" id="JAHQIW010004958">
    <property type="protein sequence ID" value="KAJ1364383.1"/>
    <property type="molecule type" value="Genomic_DNA"/>
</dbReference>
<evidence type="ECO:0000259" key="1">
    <source>
        <dbReference type="Pfam" id="PF20985"/>
    </source>
</evidence>
<feature type="domain" description="Legumain prodomain" evidence="1">
    <location>
        <begin position="4"/>
        <end position="62"/>
    </location>
</feature>
<dbReference type="CDD" id="cd21115">
    <property type="entry name" value="legumain_C"/>
    <property type="match status" value="1"/>
</dbReference>
<dbReference type="Gene3D" id="1.10.132.130">
    <property type="match status" value="1"/>
</dbReference>
<keyword evidence="3" id="KW-1185">Reference proteome</keyword>
<evidence type="ECO:0000313" key="3">
    <source>
        <dbReference type="Proteomes" id="UP001196413"/>
    </source>
</evidence>
<dbReference type="AlphaFoldDB" id="A0AAD5MYA8"/>
<reference evidence="2" key="1">
    <citation type="submission" date="2021-06" db="EMBL/GenBank/DDBJ databases">
        <title>Parelaphostrongylus tenuis whole genome reference sequence.</title>
        <authorList>
            <person name="Garwood T.J."/>
            <person name="Larsen P.A."/>
            <person name="Fountain-Jones N.M."/>
            <person name="Garbe J.R."/>
            <person name="Macchietto M.G."/>
            <person name="Kania S.A."/>
            <person name="Gerhold R.W."/>
            <person name="Richards J.E."/>
            <person name="Wolf T.M."/>
        </authorList>
    </citation>
    <scope>NUCLEOTIDE SEQUENCE</scope>
    <source>
        <strain evidence="2">MNPRO001-30</strain>
        <tissue evidence="2">Meninges</tissue>
    </source>
</reference>
<protein>
    <recommendedName>
        <fullName evidence="1">Legumain prodomain domain-containing protein</fullName>
    </recommendedName>
</protein>
<evidence type="ECO:0000313" key="2">
    <source>
        <dbReference type="EMBL" id="KAJ1364383.1"/>
    </source>
</evidence>
<dbReference type="InterPro" id="IPR048501">
    <property type="entry name" value="Legum_prodom"/>
</dbReference>
<gene>
    <name evidence="2" type="ORF">KIN20_024472</name>
</gene>
<dbReference type="Proteomes" id="UP001196413">
    <property type="component" value="Unassembled WGS sequence"/>
</dbReference>
<dbReference type="Pfam" id="PF20985">
    <property type="entry name" value="Legum_prodom"/>
    <property type="match status" value="1"/>
</dbReference>
<accession>A0AAD5MYA8</accession>
<name>A0AAD5MYA8_PARTN</name>
<comment type="caution">
    <text evidence="2">The sequence shown here is derived from an EMBL/GenBank/DDBJ whole genome shotgun (WGS) entry which is preliminary data.</text>
</comment>
<proteinExistence type="predicted"/>
<dbReference type="InterPro" id="IPR046427">
    <property type="entry name" value="Legumain_prodom_sf"/>
</dbReference>
<organism evidence="2 3">
    <name type="scientific">Parelaphostrongylus tenuis</name>
    <name type="common">Meningeal worm</name>
    <dbReference type="NCBI Taxonomy" id="148309"/>
    <lineage>
        <taxon>Eukaryota</taxon>
        <taxon>Metazoa</taxon>
        <taxon>Ecdysozoa</taxon>
        <taxon>Nematoda</taxon>
        <taxon>Chromadorea</taxon>
        <taxon>Rhabditida</taxon>
        <taxon>Rhabditina</taxon>
        <taxon>Rhabditomorpha</taxon>
        <taxon>Strongyloidea</taxon>
        <taxon>Metastrongylidae</taxon>
        <taxon>Parelaphostrongylus</taxon>
    </lineage>
</organism>
<sequence length="70" mass="8114">MIEERNVIEDVKCHNDVVKAFDSICVDVNKFDYALKYMNVLNNFCMNVGDSKKIIDVMRMTCSTIGKQYL</sequence>